<gene>
    <name evidence="1" type="ORF">Patl1_15903</name>
</gene>
<keyword evidence="2" id="KW-1185">Reference proteome</keyword>
<organism evidence="1 2">
    <name type="scientific">Pistacia atlantica</name>
    <dbReference type="NCBI Taxonomy" id="434234"/>
    <lineage>
        <taxon>Eukaryota</taxon>
        <taxon>Viridiplantae</taxon>
        <taxon>Streptophyta</taxon>
        <taxon>Embryophyta</taxon>
        <taxon>Tracheophyta</taxon>
        <taxon>Spermatophyta</taxon>
        <taxon>Magnoliopsida</taxon>
        <taxon>eudicotyledons</taxon>
        <taxon>Gunneridae</taxon>
        <taxon>Pentapetalae</taxon>
        <taxon>rosids</taxon>
        <taxon>malvids</taxon>
        <taxon>Sapindales</taxon>
        <taxon>Anacardiaceae</taxon>
        <taxon>Pistacia</taxon>
    </lineage>
</organism>
<accession>A0ACC1BA34</accession>
<sequence length="94" mass="10371">MEVDAGEQPTGLGNFNNTGSINLAYFRPIELVKSSSTVREEKGSLSPTGEALGKSETTGRTTRTTPLNLSVHYVDERRERLKRRLVSTKQIPGH</sequence>
<evidence type="ECO:0000313" key="1">
    <source>
        <dbReference type="EMBL" id="KAJ0095717.1"/>
    </source>
</evidence>
<reference evidence="2" key="1">
    <citation type="journal article" date="2023" name="G3 (Bethesda)">
        <title>Genome assembly and association tests identify interacting loci associated with vigor, precocity, and sex in interspecific pistachio rootstocks.</title>
        <authorList>
            <person name="Palmer W."/>
            <person name="Jacygrad E."/>
            <person name="Sagayaradj S."/>
            <person name="Cavanaugh K."/>
            <person name="Han R."/>
            <person name="Bertier L."/>
            <person name="Beede B."/>
            <person name="Kafkas S."/>
            <person name="Golino D."/>
            <person name="Preece J."/>
            <person name="Michelmore R."/>
        </authorList>
    </citation>
    <scope>NUCLEOTIDE SEQUENCE [LARGE SCALE GENOMIC DNA]</scope>
</reference>
<dbReference type="EMBL" id="CM047902">
    <property type="protein sequence ID" value="KAJ0095717.1"/>
    <property type="molecule type" value="Genomic_DNA"/>
</dbReference>
<proteinExistence type="predicted"/>
<name>A0ACC1BA34_9ROSI</name>
<evidence type="ECO:0000313" key="2">
    <source>
        <dbReference type="Proteomes" id="UP001164250"/>
    </source>
</evidence>
<protein>
    <submittedName>
        <fullName evidence="1">Uncharacterized protein</fullName>
    </submittedName>
</protein>
<dbReference type="Proteomes" id="UP001164250">
    <property type="component" value="Chromosome 6"/>
</dbReference>
<comment type="caution">
    <text evidence="1">The sequence shown here is derived from an EMBL/GenBank/DDBJ whole genome shotgun (WGS) entry which is preliminary data.</text>
</comment>